<evidence type="ECO:0008006" key="6">
    <source>
        <dbReference type="Google" id="ProtNLM"/>
    </source>
</evidence>
<dbReference type="Gene3D" id="2.60.40.2020">
    <property type="match status" value="1"/>
</dbReference>
<proteinExistence type="predicted"/>
<sequence>MTKVAHHAHSRASSRPISVRWALTPLLLTTLLLAAPAAQAQGTPRTIEVAVSASTTGQEVPVREGDILRFTLSGAGGTGYSWQAMDVDPAYLTLIDRQTVAAPTASGQVPQVGGPGPSTVYRYVVRAPLRRAGVSFSVPVVFAHLPPGRTGRVQITLIRYTLVSGQ</sequence>
<evidence type="ECO:0000313" key="4">
    <source>
        <dbReference type="EMBL" id="GGL89807.1"/>
    </source>
</evidence>
<comment type="caution">
    <text evidence="4">The sequence shown here is derived from an EMBL/GenBank/DDBJ whole genome shotgun (WGS) entry which is preliminary data.</text>
</comment>
<dbReference type="SUPFAM" id="SSF141066">
    <property type="entry name" value="ICP-like"/>
    <property type="match status" value="1"/>
</dbReference>
<keyword evidence="5" id="KW-1185">Reference proteome</keyword>
<evidence type="ECO:0000256" key="3">
    <source>
        <dbReference type="SAM" id="SignalP"/>
    </source>
</evidence>
<dbReference type="Proteomes" id="UP000639973">
    <property type="component" value="Unassembled WGS sequence"/>
</dbReference>
<dbReference type="EMBL" id="BMOL01000017">
    <property type="protein sequence ID" value="GGL89807.1"/>
    <property type="molecule type" value="Genomic_DNA"/>
</dbReference>
<evidence type="ECO:0000256" key="1">
    <source>
        <dbReference type="ARBA" id="ARBA00022690"/>
    </source>
</evidence>
<keyword evidence="2" id="KW-0789">Thiol protease inhibitor</keyword>
<gene>
    <name evidence="4" type="ORF">GCM10010840_29850</name>
</gene>
<dbReference type="RefSeq" id="WP_188973356.1">
    <property type="nucleotide sequence ID" value="NZ_BMOL01000017.1"/>
</dbReference>
<accession>A0ABQ2GDP6</accession>
<keyword evidence="3" id="KW-0732">Signal</keyword>
<feature type="chain" id="PRO_5047320991" description="Proteinase inhibitor I42 chagasin domain-containing protein" evidence="3">
    <location>
        <begin position="41"/>
        <end position="166"/>
    </location>
</feature>
<name>A0ABQ2GDP6_9DEIO</name>
<reference evidence="5" key="1">
    <citation type="journal article" date="2019" name="Int. J. Syst. Evol. Microbiol.">
        <title>The Global Catalogue of Microorganisms (GCM) 10K type strain sequencing project: providing services to taxonomists for standard genome sequencing and annotation.</title>
        <authorList>
            <consortium name="The Broad Institute Genomics Platform"/>
            <consortium name="The Broad Institute Genome Sequencing Center for Infectious Disease"/>
            <person name="Wu L."/>
            <person name="Ma J."/>
        </authorList>
    </citation>
    <scope>NUCLEOTIDE SEQUENCE [LARGE SCALE GENOMIC DNA]</scope>
    <source>
        <strain evidence="5">JCM 15442</strain>
    </source>
</reference>
<evidence type="ECO:0000256" key="2">
    <source>
        <dbReference type="ARBA" id="ARBA00022704"/>
    </source>
</evidence>
<keyword evidence="1" id="KW-0646">Protease inhibitor</keyword>
<evidence type="ECO:0000313" key="5">
    <source>
        <dbReference type="Proteomes" id="UP000639973"/>
    </source>
</evidence>
<organism evidence="4 5">
    <name type="scientific">Deinococcus aerolatus</name>
    <dbReference type="NCBI Taxonomy" id="522487"/>
    <lineage>
        <taxon>Bacteria</taxon>
        <taxon>Thermotogati</taxon>
        <taxon>Deinococcota</taxon>
        <taxon>Deinococci</taxon>
        <taxon>Deinococcales</taxon>
        <taxon>Deinococcaceae</taxon>
        <taxon>Deinococcus</taxon>
    </lineage>
</organism>
<feature type="signal peptide" evidence="3">
    <location>
        <begin position="1"/>
        <end position="40"/>
    </location>
</feature>
<protein>
    <recommendedName>
        <fullName evidence="6">Proteinase inhibitor I42 chagasin domain-containing protein</fullName>
    </recommendedName>
</protein>
<dbReference type="InterPro" id="IPR036331">
    <property type="entry name" value="Chagasin-like_sf"/>
</dbReference>